<sequence>MRATDSDSVTLRVDWTITDALIAAQYEVLNAGAQQFLVFDRLYETARSGTRTVHPELAYTRLDATGILGIEKLVPPLPEDIDIEQPELPYARLLDPGASLTGRVAVARPVRLNPAYPQGYAMTEADSASAVMLRIGYAPFEEDAAARQINANGEILYSMRHAWVRPRQRLIESAPMELAVHIEPPRQ</sequence>
<name>A0ABV5I4D0_9RHOB</name>
<evidence type="ECO:0000313" key="2">
    <source>
        <dbReference type="Proteomes" id="UP001589670"/>
    </source>
</evidence>
<gene>
    <name evidence="1" type="ORF">ACFFU4_16320</name>
</gene>
<protein>
    <submittedName>
        <fullName evidence="1">Uncharacterized protein</fullName>
    </submittedName>
</protein>
<dbReference type="EMBL" id="JBHMEC010000027">
    <property type="protein sequence ID" value="MFB9151318.1"/>
    <property type="molecule type" value="Genomic_DNA"/>
</dbReference>
<reference evidence="1 2" key="1">
    <citation type="submission" date="2024-09" db="EMBL/GenBank/DDBJ databases">
        <authorList>
            <person name="Sun Q."/>
            <person name="Mori K."/>
        </authorList>
    </citation>
    <scope>NUCLEOTIDE SEQUENCE [LARGE SCALE GENOMIC DNA]</scope>
    <source>
        <strain evidence="1 2">CECT 9424</strain>
    </source>
</reference>
<keyword evidence="2" id="KW-1185">Reference proteome</keyword>
<organism evidence="1 2">
    <name type="scientific">Roseovarius ramblicola</name>
    <dbReference type="NCBI Taxonomy" id="2022336"/>
    <lineage>
        <taxon>Bacteria</taxon>
        <taxon>Pseudomonadati</taxon>
        <taxon>Pseudomonadota</taxon>
        <taxon>Alphaproteobacteria</taxon>
        <taxon>Rhodobacterales</taxon>
        <taxon>Roseobacteraceae</taxon>
        <taxon>Roseovarius</taxon>
    </lineage>
</organism>
<comment type="caution">
    <text evidence="1">The sequence shown here is derived from an EMBL/GenBank/DDBJ whole genome shotgun (WGS) entry which is preliminary data.</text>
</comment>
<proteinExistence type="predicted"/>
<evidence type="ECO:0000313" key="1">
    <source>
        <dbReference type="EMBL" id="MFB9151318.1"/>
    </source>
</evidence>
<accession>A0ABV5I4D0</accession>
<dbReference type="Proteomes" id="UP001589670">
    <property type="component" value="Unassembled WGS sequence"/>
</dbReference>